<dbReference type="Pfam" id="PF00059">
    <property type="entry name" value="Lectin_C"/>
    <property type="match status" value="1"/>
</dbReference>
<keyword evidence="4" id="KW-1185">Reference proteome</keyword>
<evidence type="ECO:0000259" key="2">
    <source>
        <dbReference type="PROSITE" id="PS50041"/>
    </source>
</evidence>
<dbReference type="Ensembl" id="ENSPMGT00000028643.1">
    <property type="protein sequence ID" value="ENSPMGP00000026889.1"/>
    <property type="gene ID" value="ENSPMGG00000021708.1"/>
</dbReference>
<dbReference type="InterPro" id="IPR001304">
    <property type="entry name" value="C-type_lectin-like"/>
</dbReference>
<feature type="transmembrane region" description="Helical" evidence="1">
    <location>
        <begin position="7"/>
        <end position="29"/>
    </location>
</feature>
<feature type="transmembrane region" description="Helical" evidence="1">
    <location>
        <begin position="49"/>
        <end position="70"/>
    </location>
</feature>
<feature type="domain" description="C-type lectin" evidence="2">
    <location>
        <begin position="112"/>
        <end position="201"/>
    </location>
</feature>
<dbReference type="InterPro" id="IPR016187">
    <property type="entry name" value="CTDL_fold"/>
</dbReference>
<dbReference type="PROSITE" id="PS50041">
    <property type="entry name" value="C_TYPE_LECTIN_2"/>
    <property type="match status" value="1"/>
</dbReference>
<reference evidence="3" key="1">
    <citation type="submission" date="2025-08" db="UniProtKB">
        <authorList>
            <consortium name="Ensembl"/>
        </authorList>
    </citation>
    <scope>IDENTIFICATION</scope>
</reference>
<proteinExistence type="predicted"/>
<name>A0A3B4BEL0_9GOBI</name>
<protein>
    <recommendedName>
        <fullName evidence="2">C-type lectin domain-containing protein</fullName>
    </recommendedName>
</protein>
<feature type="transmembrane region" description="Helical" evidence="1">
    <location>
        <begin position="82"/>
        <end position="102"/>
    </location>
</feature>
<dbReference type="PANTHER" id="PTHR45784:SF3">
    <property type="entry name" value="C-TYPE LECTIN DOMAIN FAMILY 4 MEMBER K-LIKE-RELATED"/>
    <property type="match status" value="1"/>
</dbReference>
<dbReference type="PANTHER" id="PTHR45784">
    <property type="entry name" value="C-TYPE LECTIN DOMAIN FAMILY 20 MEMBER A-RELATED"/>
    <property type="match status" value="1"/>
</dbReference>
<evidence type="ECO:0000313" key="4">
    <source>
        <dbReference type="Proteomes" id="UP000261520"/>
    </source>
</evidence>
<reference evidence="3" key="2">
    <citation type="submission" date="2025-09" db="UniProtKB">
        <authorList>
            <consortium name="Ensembl"/>
        </authorList>
    </citation>
    <scope>IDENTIFICATION</scope>
</reference>
<dbReference type="STRING" id="409849.ENSPMGP00000026889"/>
<keyword evidence="1" id="KW-1133">Transmembrane helix</keyword>
<keyword evidence="1" id="KW-0472">Membrane</keyword>
<evidence type="ECO:0000256" key="1">
    <source>
        <dbReference type="SAM" id="Phobius"/>
    </source>
</evidence>
<dbReference type="SUPFAM" id="SSF56436">
    <property type="entry name" value="C-type lectin-like"/>
    <property type="match status" value="1"/>
</dbReference>
<dbReference type="SMART" id="SM00034">
    <property type="entry name" value="CLECT"/>
    <property type="match status" value="1"/>
</dbReference>
<dbReference type="Gene3D" id="3.10.100.10">
    <property type="entry name" value="Mannose-Binding Protein A, subunit A"/>
    <property type="match status" value="1"/>
</dbReference>
<evidence type="ECO:0000313" key="3">
    <source>
        <dbReference type="Ensembl" id="ENSPMGP00000026889.1"/>
    </source>
</evidence>
<dbReference type="Proteomes" id="UP000261520">
    <property type="component" value="Unplaced"/>
</dbReference>
<accession>A0A3B4BEL0</accession>
<keyword evidence="1" id="KW-0812">Transmembrane</keyword>
<sequence length="220" mass="25378">MFWGCHWATLTFNSLLLHCLCSVFGIIVMLKDTTTFHLQLEKQPQSMTFPPPCFTVCMVFFGCNLAFFLLQTRQHSLSQTQVLTMTGAILLFLLCVDFDGILGKNIYISLLKTWTQAQNYCRTHHTDLSFAYSEEDHERILNAGQGNKEGWIGLHRDSENASLWWSGEGLMTYQNWDLGEPSNYGGMENKVHIKDNKKWNDLQESRPEIRCVHIILTLLH</sequence>
<organism evidence="3 4">
    <name type="scientific">Periophthalmus magnuspinnatus</name>
    <dbReference type="NCBI Taxonomy" id="409849"/>
    <lineage>
        <taxon>Eukaryota</taxon>
        <taxon>Metazoa</taxon>
        <taxon>Chordata</taxon>
        <taxon>Craniata</taxon>
        <taxon>Vertebrata</taxon>
        <taxon>Euteleostomi</taxon>
        <taxon>Actinopterygii</taxon>
        <taxon>Neopterygii</taxon>
        <taxon>Teleostei</taxon>
        <taxon>Neoteleostei</taxon>
        <taxon>Acanthomorphata</taxon>
        <taxon>Gobiaria</taxon>
        <taxon>Gobiiformes</taxon>
        <taxon>Gobioidei</taxon>
        <taxon>Gobiidae</taxon>
        <taxon>Oxudercinae</taxon>
        <taxon>Periophthalmus</taxon>
    </lineage>
</organism>
<dbReference type="AlphaFoldDB" id="A0A3B4BEL0"/>
<dbReference type="InterPro" id="IPR016186">
    <property type="entry name" value="C-type_lectin-like/link_sf"/>
</dbReference>